<feature type="region of interest" description="Disordered" evidence="1">
    <location>
        <begin position="300"/>
        <end position="469"/>
    </location>
</feature>
<gene>
    <name evidence="2" type="ORF">K461DRAFT_316666</name>
</gene>
<dbReference type="Proteomes" id="UP000799439">
    <property type="component" value="Unassembled WGS sequence"/>
</dbReference>
<dbReference type="OrthoDB" id="5395975at2759"/>
<sequence>MDSRADNNITAHTSNTCWTLSANTEFRSDLVTDVNSCSILWPESDRTTWMELLAHISAPCSRGQDGRYREQAANYECFEAHTRQSLTDQPSHHGMMLPPALPPSIRKSQQLLSDNFDSSTFLDDTQLAVAALESQIITSSLREAVLHGNSTTDSALSHSLGDDQPDFRSALQSTPAVTRRFVNPSPTRSSPEPTRSSGSASLPIAAVAPSPGKPKDSSTWSDDNLPTELPSTYDISDEPSGSRLGSQTRDFVLGKQLSQPVYTDQVLISPQWMTPITSRQIAHPARQSRANDVAGQAITSPWRTTPATPGASTQPAPQARRSTDVERPVKIPRLDGPSDDRTDAYEQDESTLTRRLGKQPQMKSSPILSVPITSASRSAVPPTKRRTSPNPAPRPAAPPRPAPLATAPPSTNVQPTSNPPLPSPSSPPSFQLPPPPTDALPQSSSPPPPSSQPQPPKQPLILRPPLPPTSLLPFDPSSLITPTLSNLLLDPHLADRYHPRHIARPLRPTERGHWLFHPEATHWSPKAQWEMWDFLSRLVGSGYTGWGVWAVRSPPSTTTTTTDGAGAEGEGRDEKDRRGTEGREGEEEEEEQGLGEVRVFCWGEVVQHVYLMLYVASKNRIRKAGPRWCDARGEVVVTM</sequence>
<feature type="compositionally biased region" description="Basic and acidic residues" evidence="1">
    <location>
        <begin position="321"/>
        <end position="344"/>
    </location>
</feature>
<name>A0A9P4IQE4_9PEZI</name>
<feature type="compositionally biased region" description="Low complexity" evidence="1">
    <location>
        <begin position="184"/>
        <end position="201"/>
    </location>
</feature>
<keyword evidence="3" id="KW-1185">Reference proteome</keyword>
<feature type="compositionally biased region" description="Basic and acidic residues" evidence="1">
    <location>
        <begin position="569"/>
        <end position="583"/>
    </location>
</feature>
<dbReference type="EMBL" id="ML996095">
    <property type="protein sequence ID" value="KAF2147781.1"/>
    <property type="molecule type" value="Genomic_DNA"/>
</dbReference>
<proteinExistence type="predicted"/>
<feature type="compositionally biased region" description="Polar residues" evidence="1">
    <location>
        <begin position="300"/>
        <end position="316"/>
    </location>
</feature>
<feature type="compositionally biased region" description="Pro residues" evidence="1">
    <location>
        <begin position="417"/>
        <end position="469"/>
    </location>
</feature>
<feature type="region of interest" description="Disordered" evidence="1">
    <location>
        <begin position="550"/>
        <end position="593"/>
    </location>
</feature>
<feature type="compositionally biased region" description="Pro residues" evidence="1">
    <location>
        <begin position="390"/>
        <end position="402"/>
    </location>
</feature>
<dbReference type="AlphaFoldDB" id="A0A9P4IQE4"/>
<feature type="compositionally biased region" description="Acidic residues" evidence="1">
    <location>
        <begin position="584"/>
        <end position="593"/>
    </location>
</feature>
<feature type="region of interest" description="Disordered" evidence="1">
    <location>
        <begin position="151"/>
        <end position="246"/>
    </location>
</feature>
<comment type="caution">
    <text evidence="2">The sequence shown here is derived from an EMBL/GenBank/DDBJ whole genome shotgun (WGS) entry which is preliminary data.</text>
</comment>
<feature type="compositionally biased region" description="Low complexity" evidence="1">
    <location>
        <begin position="403"/>
        <end position="416"/>
    </location>
</feature>
<organism evidence="2 3">
    <name type="scientific">Myriangium duriaei CBS 260.36</name>
    <dbReference type="NCBI Taxonomy" id="1168546"/>
    <lineage>
        <taxon>Eukaryota</taxon>
        <taxon>Fungi</taxon>
        <taxon>Dikarya</taxon>
        <taxon>Ascomycota</taxon>
        <taxon>Pezizomycotina</taxon>
        <taxon>Dothideomycetes</taxon>
        <taxon>Dothideomycetidae</taxon>
        <taxon>Myriangiales</taxon>
        <taxon>Myriangiaceae</taxon>
        <taxon>Myriangium</taxon>
    </lineage>
</organism>
<evidence type="ECO:0000313" key="3">
    <source>
        <dbReference type="Proteomes" id="UP000799439"/>
    </source>
</evidence>
<evidence type="ECO:0000313" key="2">
    <source>
        <dbReference type="EMBL" id="KAF2147781.1"/>
    </source>
</evidence>
<accession>A0A9P4IQE4</accession>
<feature type="compositionally biased region" description="Polar residues" evidence="1">
    <location>
        <begin position="361"/>
        <end position="377"/>
    </location>
</feature>
<evidence type="ECO:0000256" key="1">
    <source>
        <dbReference type="SAM" id="MobiDB-lite"/>
    </source>
</evidence>
<reference evidence="2" key="1">
    <citation type="journal article" date="2020" name="Stud. Mycol.">
        <title>101 Dothideomycetes genomes: a test case for predicting lifestyles and emergence of pathogens.</title>
        <authorList>
            <person name="Haridas S."/>
            <person name="Albert R."/>
            <person name="Binder M."/>
            <person name="Bloem J."/>
            <person name="Labutti K."/>
            <person name="Salamov A."/>
            <person name="Andreopoulos B."/>
            <person name="Baker S."/>
            <person name="Barry K."/>
            <person name="Bills G."/>
            <person name="Bluhm B."/>
            <person name="Cannon C."/>
            <person name="Castanera R."/>
            <person name="Culley D."/>
            <person name="Daum C."/>
            <person name="Ezra D."/>
            <person name="Gonzalez J."/>
            <person name="Henrissat B."/>
            <person name="Kuo A."/>
            <person name="Liang C."/>
            <person name="Lipzen A."/>
            <person name="Lutzoni F."/>
            <person name="Magnuson J."/>
            <person name="Mondo S."/>
            <person name="Nolan M."/>
            <person name="Ohm R."/>
            <person name="Pangilinan J."/>
            <person name="Park H.-J."/>
            <person name="Ramirez L."/>
            <person name="Alfaro M."/>
            <person name="Sun H."/>
            <person name="Tritt A."/>
            <person name="Yoshinaga Y."/>
            <person name="Zwiers L.-H."/>
            <person name="Turgeon B."/>
            <person name="Goodwin S."/>
            <person name="Spatafora J."/>
            <person name="Crous P."/>
            <person name="Grigoriev I."/>
        </authorList>
    </citation>
    <scope>NUCLEOTIDE SEQUENCE</scope>
    <source>
        <strain evidence="2">CBS 260.36</strain>
    </source>
</reference>
<feature type="compositionally biased region" description="Polar residues" evidence="1">
    <location>
        <begin position="217"/>
        <end position="234"/>
    </location>
</feature>
<protein>
    <submittedName>
        <fullName evidence="2">Uncharacterized protein</fullName>
    </submittedName>
</protein>